<name>A0A420DYJ4_9FLAO</name>
<proteinExistence type="predicted"/>
<organism evidence="1 2">
    <name type="scientific">Tenacibaculum lutimaris</name>
    <dbReference type="NCBI Taxonomy" id="285258"/>
    <lineage>
        <taxon>Bacteria</taxon>
        <taxon>Pseudomonadati</taxon>
        <taxon>Bacteroidota</taxon>
        <taxon>Flavobacteriia</taxon>
        <taxon>Flavobacteriales</taxon>
        <taxon>Flavobacteriaceae</taxon>
        <taxon>Tenacibaculum</taxon>
    </lineage>
</organism>
<reference evidence="1 2" key="1">
    <citation type="submission" date="2018-09" db="EMBL/GenBank/DDBJ databases">
        <title>Genomic Encyclopedia of Archaeal and Bacterial Type Strains, Phase II (KMG-II): from individual species to whole genera.</title>
        <authorList>
            <person name="Goeker M."/>
        </authorList>
    </citation>
    <scope>NUCLEOTIDE SEQUENCE [LARGE SCALE GENOMIC DNA]</scope>
    <source>
        <strain evidence="1 2">DSM 16505</strain>
    </source>
</reference>
<dbReference type="RefSeq" id="WP_120187564.1">
    <property type="nucleotide sequence ID" value="NZ_RAQM01000012.1"/>
</dbReference>
<keyword evidence="2" id="KW-1185">Reference proteome</keyword>
<gene>
    <name evidence="1" type="ORF">C8N26_2551</name>
</gene>
<dbReference type="Proteomes" id="UP000285780">
    <property type="component" value="Unassembled WGS sequence"/>
</dbReference>
<dbReference type="EMBL" id="RAQM01000012">
    <property type="protein sequence ID" value="RKF02904.1"/>
    <property type="molecule type" value="Genomic_DNA"/>
</dbReference>
<evidence type="ECO:0000313" key="1">
    <source>
        <dbReference type="EMBL" id="RKF02904.1"/>
    </source>
</evidence>
<protein>
    <submittedName>
        <fullName evidence="1">Uncharacterized protein</fullName>
    </submittedName>
</protein>
<comment type="caution">
    <text evidence="1">The sequence shown here is derived from an EMBL/GenBank/DDBJ whole genome shotgun (WGS) entry which is preliminary data.</text>
</comment>
<accession>A0A420DYJ4</accession>
<dbReference type="AlphaFoldDB" id="A0A420DYJ4"/>
<evidence type="ECO:0000313" key="2">
    <source>
        <dbReference type="Proteomes" id="UP000285780"/>
    </source>
</evidence>
<sequence length="64" mass="6701">MKKQILNLGKALNKVDQKAINGGYIEGPCRAGTDMDKNCLCTNGGQCSSGTCKKGMGQIYGNCA</sequence>